<dbReference type="InterPro" id="IPR014710">
    <property type="entry name" value="RmlC-like_jellyroll"/>
</dbReference>
<gene>
    <name evidence="6" type="ORF">VZ94_01815</name>
</gene>
<organism evidence="6 7">
    <name type="scientific">Methylocucumis oryzae</name>
    <dbReference type="NCBI Taxonomy" id="1632867"/>
    <lineage>
        <taxon>Bacteria</taxon>
        <taxon>Pseudomonadati</taxon>
        <taxon>Pseudomonadota</taxon>
        <taxon>Gammaproteobacteria</taxon>
        <taxon>Methylococcales</taxon>
        <taxon>Methylococcaceae</taxon>
        <taxon>Methylocucumis</taxon>
    </lineage>
</organism>
<dbReference type="PANTHER" id="PTHR24567">
    <property type="entry name" value="CRP FAMILY TRANSCRIPTIONAL REGULATORY PROTEIN"/>
    <property type="match status" value="1"/>
</dbReference>
<keyword evidence="1" id="KW-0805">Transcription regulation</keyword>
<dbReference type="Gene3D" id="2.60.120.10">
    <property type="entry name" value="Jelly Rolls"/>
    <property type="match status" value="1"/>
</dbReference>
<dbReference type="PANTHER" id="PTHR24567:SF75">
    <property type="entry name" value="FUMARATE AND NITRATE REDUCTION REGULATORY PROTEIN"/>
    <property type="match status" value="1"/>
</dbReference>
<dbReference type="FunFam" id="1.10.10.10:FF:000028">
    <property type="entry name" value="Fumarate/nitrate reduction transcriptional regulator Fnr"/>
    <property type="match status" value="1"/>
</dbReference>
<dbReference type="SMART" id="SM00100">
    <property type="entry name" value="cNMP"/>
    <property type="match status" value="1"/>
</dbReference>
<dbReference type="InterPro" id="IPR012318">
    <property type="entry name" value="HTH_CRP"/>
</dbReference>
<feature type="domain" description="HTH crp-type" evidence="5">
    <location>
        <begin position="154"/>
        <end position="227"/>
    </location>
</feature>
<reference evidence="6 7" key="2">
    <citation type="journal article" date="2016" name="Microb. Ecol.">
        <title>Genome Characteristics of a Novel Type I Methanotroph (Sn10-6) Isolated from a Flooded Indian Rice Field.</title>
        <authorList>
            <person name="Rahalkar M.C."/>
            <person name="Pandit P.S."/>
            <person name="Dhakephalkar P.K."/>
            <person name="Pore S."/>
            <person name="Arora P."/>
            <person name="Kapse N."/>
        </authorList>
    </citation>
    <scope>NUCLEOTIDE SEQUENCE [LARGE SCALE GENOMIC DNA]</scope>
    <source>
        <strain evidence="6 7">Sn10-6</strain>
    </source>
</reference>
<dbReference type="SUPFAM" id="SSF46785">
    <property type="entry name" value="Winged helix' DNA-binding domain"/>
    <property type="match status" value="1"/>
</dbReference>
<dbReference type="PRINTS" id="PR00034">
    <property type="entry name" value="HTHCRP"/>
</dbReference>
<protein>
    <submittedName>
        <fullName evidence="6">Crp/Fnr family transcriptional regulator</fullName>
    </submittedName>
</protein>
<comment type="caution">
    <text evidence="6">The sequence shown here is derived from an EMBL/GenBank/DDBJ whole genome shotgun (WGS) entry which is preliminary data.</text>
</comment>
<dbReference type="SUPFAM" id="SSF51206">
    <property type="entry name" value="cAMP-binding domain-like"/>
    <property type="match status" value="1"/>
</dbReference>
<dbReference type="InterPro" id="IPR050397">
    <property type="entry name" value="Env_Response_Regulators"/>
</dbReference>
<dbReference type="Proteomes" id="UP000033684">
    <property type="component" value="Unassembled WGS sequence"/>
</dbReference>
<dbReference type="Pfam" id="PF13545">
    <property type="entry name" value="HTH_Crp_2"/>
    <property type="match status" value="1"/>
</dbReference>
<proteinExistence type="predicted"/>
<dbReference type="PATRIC" id="fig|1632867.3.peg.1348"/>
<evidence type="ECO:0000313" key="6">
    <source>
        <dbReference type="EMBL" id="KJV07822.1"/>
    </source>
</evidence>
<dbReference type="EMBL" id="LAJX01000015">
    <property type="protein sequence ID" value="KJV07822.1"/>
    <property type="molecule type" value="Genomic_DNA"/>
</dbReference>
<dbReference type="CDD" id="cd00092">
    <property type="entry name" value="HTH_CRP"/>
    <property type="match status" value="1"/>
</dbReference>
<accession>A0A0F3IM98</accession>
<dbReference type="InterPro" id="IPR036388">
    <property type="entry name" value="WH-like_DNA-bd_sf"/>
</dbReference>
<dbReference type="GO" id="GO:0003677">
    <property type="term" value="F:DNA binding"/>
    <property type="evidence" value="ECO:0007669"/>
    <property type="project" value="UniProtKB-KW"/>
</dbReference>
<reference evidence="7" key="1">
    <citation type="submission" date="2015-03" db="EMBL/GenBank/DDBJ databases">
        <title>Draft genome sequence of a novel methanotroph (Sn10-6) isolated from flooded ricefield rhizosphere in India.</title>
        <authorList>
            <person name="Pandit P.S."/>
            <person name="Pore S.D."/>
            <person name="Arora P."/>
            <person name="Kapse N.G."/>
            <person name="Dhakephalkar P.K."/>
            <person name="Rahalkar M.C."/>
        </authorList>
    </citation>
    <scope>NUCLEOTIDE SEQUENCE [LARGE SCALE GENOMIC DNA]</scope>
    <source>
        <strain evidence="7">Sn10-6</strain>
    </source>
</reference>
<dbReference type="SMART" id="SM00419">
    <property type="entry name" value="HTH_CRP"/>
    <property type="match status" value="1"/>
</dbReference>
<evidence type="ECO:0000259" key="5">
    <source>
        <dbReference type="PROSITE" id="PS51063"/>
    </source>
</evidence>
<dbReference type="InterPro" id="IPR036390">
    <property type="entry name" value="WH_DNA-bd_sf"/>
</dbReference>
<evidence type="ECO:0000259" key="4">
    <source>
        <dbReference type="PROSITE" id="PS50042"/>
    </source>
</evidence>
<dbReference type="CDD" id="cd00038">
    <property type="entry name" value="CAP_ED"/>
    <property type="match status" value="1"/>
</dbReference>
<dbReference type="GO" id="GO:0003700">
    <property type="term" value="F:DNA-binding transcription factor activity"/>
    <property type="evidence" value="ECO:0007669"/>
    <property type="project" value="TreeGrafter"/>
</dbReference>
<evidence type="ECO:0000256" key="3">
    <source>
        <dbReference type="ARBA" id="ARBA00023163"/>
    </source>
</evidence>
<dbReference type="InterPro" id="IPR000595">
    <property type="entry name" value="cNMP-bd_dom"/>
</dbReference>
<dbReference type="GO" id="GO:0005829">
    <property type="term" value="C:cytosol"/>
    <property type="evidence" value="ECO:0007669"/>
    <property type="project" value="TreeGrafter"/>
</dbReference>
<dbReference type="OrthoDB" id="7643467at2"/>
<dbReference type="Pfam" id="PF00027">
    <property type="entry name" value="cNMP_binding"/>
    <property type="match status" value="1"/>
</dbReference>
<keyword evidence="2" id="KW-0238">DNA-binding</keyword>
<evidence type="ECO:0000313" key="7">
    <source>
        <dbReference type="Proteomes" id="UP000033684"/>
    </source>
</evidence>
<dbReference type="PROSITE" id="PS50042">
    <property type="entry name" value="CNMP_BINDING_3"/>
    <property type="match status" value="1"/>
</dbReference>
<dbReference type="AlphaFoldDB" id="A0A0F3IM98"/>
<feature type="domain" description="Cyclic nucleotide-binding" evidence="4">
    <location>
        <begin position="20"/>
        <end position="104"/>
    </location>
</feature>
<keyword evidence="3" id="KW-0804">Transcription</keyword>
<dbReference type="RefSeq" id="WP_045777923.1">
    <property type="nucleotide sequence ID" value="NZ_LAJX01000015.1"/>
</dbReference>
<dbReference type="NCBIfam" id="NF008365">
    <property type="entry name" value="PRK11161.1"/>
    <property type="match status" value="1"/>
</dbReference>
<name>A0A0F3IM98_9GAMM</name>
<dbReference type="Gene3D" id="1.10.10.10">
    <property type="entry name" value="Winged helix-like DNA-binding domain superfamily/Winged helix DNA-binding domain"/>
    <property type="match status" value="1"/>
</dbReference>
<keyword evidence="7" id="KW-1185">Reference proteome</keyword>
<evidence type="ECO:0000256" key="2">
    <source>
        <dbReference type="ARBA" id="ARBA00023125"/>
    </source>
</evidence>
<evidence type="ECO:0000256" key="1">
    <source>
        <dbReference type="ARBA" id="ARBA00023015"/>
    </source>
</evidence>
<dbReference type="PROSITE" id="PS51063">
    <property type="entry name" value="HTH_CRP_2"/>
    <property type="match status" value="1"/>
</dbReference>
<sequence length="246" mass="27339">MQFNKLGTSCPDCRLADLCLPYGLPANEVVQLANIVRKKRPLKADEHLYLQGEECQSLYAIKSGSFRSYITNPDGSEQIIGFNFPGELMGIDSLYYGRFTSSAVALETGSVCELPLPRLNALCAEFPGLQSQVLRVLGKEIAADRDKIVLLGHRSAQEKISIFLLMLSKRYGALGFSEREFNLPMRRQDIANFLGLTIETVSRQLAELNKQGIVRIKHRNVEIKDPLQLKALVEPCHSHCSSASLG</sequence>
<dbReference type="InterPro" id="IPR018490">
    <property type="entry name" value="cNMP-bd_dom_sf"/>
</dbReference>